<dbReference type="PIRSF" id="PIRSF003073">
    <property type="entry name" value="DNAC_TnpB_IstB"/>
    <property type="match status" value="1"/>
</dbReference>
<dbReference type="PANTHER" id="PTHR30050">
    <property type="entry name" value="CHROMOSOMAL REPLICATION INITIATOR PROTEIN DNAA"/>
    <property type="match status" value="1"/>
</dbReference>
<dbReference type="InterPro" id="IPR002611">
    <property type="entry name" value="IstB_ATP-bd"/>
</dbReference>
<sequence length="213" mass="24788">MDTEFSIRRNNRKSRLIHLANFDQPQASIHDVNYTAGKKLDRNDIESLAQCNYITEYRNIIILGSTGSGKSYLACAFGMEACKRDCKVKYIRLPELLIEMAMAKGDGTFTKLLKQYKKYQLLIIDEWLLISLKETEAKDLLEIIHARTKKSSTIFCSQFNTQGWHTKFPEAPIAEAILDRIIYNSHIIEILYIDKEHDRSMREYYSFKNSNKS</sequence>
<dbReference type="CDD" id="cd00009">
    <property type="entry name" value="AAA"/>
    <property type="match status" value="1"/>
</dbReference>
<feature type="domain" description="AAA+ ATPase" evidence="1">
    <location>
        <begin position="56"/>
        <end position="189"/>
    </location>
</feature>
<name>A0A644Y8X2_9ZZZZ</name>
<comment type="caution">
    <text evidence="2">The sequence shown here is derived from an EMBL/GenBank/DDBJ whole genome shotgun (WGS) entry which is preliminary data.</text>
</comment>
<dbReference type="InterPro" id="IPR003593">
    <property type="entry name" value="AAA+_ATPase"/>
</dbReference>
<evidence type="ECO:0000313" key="2">
    <source>
        <dbReference type="EMBL" id="MPM25072.1"/>
    </source>
</evidence>
<evidence type="ECO:0000259" key="1">
    <source>
        <dbReference type="SMART" id="SM00382"/>
    </source>
</evidence>
<protein>
    <recommendedName>
        <fullName evidence="1">AAA+ ATPase domain-containing protein</fullName>
    </recommendedName>
</protein>
<gene>
    <name evidence="2" type="ORF">SDC9_71562</name>
</gene>
<accession>A0A644Y8X2</accession>
<dbReference type="PANTHER" id="PTHR30050:SF4">
    <property type="entry name" value="ATP-BINDING PROTEIN RV3427C IN INSERTION SEQUENCE-RELATED"/>
    <property type="match status" value="1"/>
</dbReference>
<dbReference type="GO" id="GO:0005524">
    <property type="term" value="F:ATP binding"/>
    <property type="evidence" value="ECO:0007669"/>
    <property type="project" value="InterPro"/>
</dbReference>
<dbReference type="SMART" id="SM00382">
    <property type="entry name" value="AAA"/>
    <property type="match status" value="1"/>
</dbReference>
<dbReference type="EMBL" id="VSSQ01004407">
    <property type="protein sequence ID" value="MPM25072.1"/>
    <property type="molecule type" value="Genomic_DNA"/>
</dbReference>
<dbReference type="Gene3D" id="3.40.50.300">
    <property type="entry name" value="P-loop containing nucleotide triphosphate hydrolases"/>
    <property type="match status" value="1"/>
</dbReference>
<dbReference type="Pfam" id="PF01695">
    <property type="entry name" value="IstB_IS21"/>
    <property type="match status" value="1"/>
</dbReference>
<dbReference type="AlphaFoldDB" id="A0A644Y8X2"/>
<dbReference type="InterPro" id="IPR028350">
    <property type="entry name" value="DNAC/IstB-like"/>
</dbReference>
<dbReference type="GO" id="GO:0006260">
    <property type="term" value="P:DNA replication"/>
    <property type="evidence" value="ECO:0007669"/>
    <property type="project" value="TreeGrafter"/>
</dbReference>
<reference evidence="2" key="1">
    <citation type="submission" date="2019-08" db="EMBL/GenBank/DDBJ databases">
        <authorList>
            <person name="Kucharzyk K."/>
            <person name="Murdoch R.W."/>
            <person name="Higgins S."/>
            <person name="Loffler F."/>
        </authorList>
    </citation>
    <scope>NUCLEOTIDE SEQUENCE</scope>
</reference>
<dbReference type="InterPro" id="IPR027417">
    <property type="entry name" value="P-loop_NTPase"/>
</dbReference>
<proteinExistence type="predicted"/>
<organism evidence="2">
    <name type="scientific">bioreactor metagenome</name>
    <dbReference type="NCBI Taxonomy" id="1076179"/>
    <lineage>
        <taxon>unclassified sequences</taxon>
        <taxon>metagenomes</taxon>
        <taxon>ecological metagenomes</taxon>
    </lineage>
</organism>
<dbReference type="SUPFAM" id="SSF52540">
    <property type="entry name" value="P-loop containing nucleoside triphosphate hydrolases"/>
    <property type="match status" value="1"/>
</dbReference>